<dbReference type="CDD" id="cd00118">
    <property type="entry name" value="LysM"/>
    <property type="match status" value="4"/>
</dbReference>
<dbReference type="SMART" id="SM00257">
    <property type="entry name" value="LysM"/>
    <property type="match status" value="4"/>
</dbReference>
<dbReference type="GO" id="GO:0006032">
    <property type="term" value="P:chitin catabolic process"/>
    <property type="evidence" value="ECO:0007669"/>
    <property type="project" value="UniProtKB-KW"/>
</dbReference>
<dbReference type="Pfam" id="PF01476">
    <property type="entry name" value="LysM"/>
    <property type="match status" value="4"/>
</dbReference>
<dbReference type="SUPFAM" id="SSF54106">
    <property type="entry name" value="LysM domain"/>
    <property type="match status" value="4"/>
</dbReference>
<evidence type="ECO:0000256" key="7">
    <source>
        <dbReference type="ARBA" id="ARBA00022801"/>
    </source>
</evidence>
<evidence type="ECO:0000256" key="11">
    <source>
        <dbReference type="ARBA" id="ARBA00023295"/>
    </source>
</evidence>
<keyword evidence="6" id="KW-0147">Chitin-binding</keyword>
<gene>
    <name evidence="17" type="ORF">CMQ_8025</name>
</gene>
<dbReference type="OrthoDB" id="73875at2759"/>
<dbReference type="SUPFAM" id="SSF51445">
    <property type="entry name" value="(Trans)glycosidases"/>
    <property type="match status" value="1"/>
</dbReference>
<dbReference type="InterPro" id="IPR018392">
    <property type="entry name" value="LysM"/>
</dbReference>
<dbReference type="Gene3D" id="3.10.350.10">
    <property type="entry name" value="LysM domain"/>
    <property type="match status" value="4"/>
</dbReference>
<dbReference type="CDD" id="cd02878">
    <property type="entry name" value="GH18_zymocin_alpha"/>
    <property type="match status" value="1"/>
</dbReference>
<evidence type="ECO:0000256" key="5">
    <source>
        <dbReference type="ARBA" id="ARBA00022525"/>
    </source>
</evidence>
<feature type="domain" description="LysM" evidence="15">
    <location>
        <begin position="312"/>
        <end position="360"/>
    </location>
</feature>
<proteinExistence type="inferred from homology"/>
<dbReference type="Pfam" id="PF00704">
    <property type="entry name" value="Glyco_hydro_18"/>
    <property type="match status" value="1"/>
</dbReference>
<feature type="compositionally biased region" description="Acidic residues" evidence="14">
    <location>
        <begin position="1048"/>
        <end position="1063"/>
    </location>
</feature>
<evidence type="ECO:0000256" key="2">
    <source>
        <dbReference type="ARBA" id="ARBA00004613"/>
    </source>
</evidence>
<sequence length="1718" mass="179407">MILLLAFTQVFAAAEYSSIRSRCPQVCSELGHDPAGWTYYHSLHVLSRCNKTVLFDTNLFNAVNDSRKHFTIRACSVEADLSAAAATTSASKRANGHAARSLSQQGNETTASATVRPMALSWGTGNGSTTSLSSSESASLLSHLLSYAQDKPDDGLGLGLFASSGSTVAGVFIGSGVQTASAVNVLGAFADAQAYIEAPSAALQYCGSNNNSTSSGNSSSPTSSAGQAVFGVIVDTEGGGDVNVARLQAALAQWTDGKCLQGDGASPTSTWWSAASEPELVIVAEDDEATASSLHRRADATSPAAYANGTCYTYVVSTGDTCSAIALTYGINIAAVEDNNDNTWGWMGCSDLQIGQYICLSTGTPPFPATVSSAVCGPQVNDTTPTSNYTGWADLNPCPINACCDIWGQCGITSDFCTPDPADTGAPGTAQAGSNGCISNCGFSVIQSVAPDSFATVGYFESWNRDRSCLHMDPADIPSKYTHVHFAFGNITDDYAVDVSGYQDIFDSFLAGTGYKRILSFGGWAFSTSPQTYPIFREGVSEAQRQTFADNIVAFIKANDLDGVDFDWEYPGATDIPGIPAGTAEDATNYLAFLQDMRARLPTDEYTLSIAAPASYWYLRNFPIKEIGEVVDYIIYMTYDLHGQWDYDNSFSDPGCVDGNCLRSQVNKTETLSALAMITKAGVPSNKVMVGQALYGRSFEMTEAGCYTEMCTYVGPDTGATPGICTDTAGYISNWEIGQILITPDANAQQYYSDEAGDIVVYDETQWISYLSTNTYNSRVSWVEGMNFAGTSDWAMDLATNYYDNGTQVTNGSGVVYIDPSVLTDPDATIACIPPCTFVLPPWTLSTMTTISQPPVTETIDELWTSTSTGSNGQTSIAYVTSTVVTTITIPALTTDTISIYNVIWTDVSDTIIYFTSSVNMPSTVLEQANDTITKSSTTTILPGIIYTYSPGPYTGSQETTATATTTPASDASTSTSTPPPGLPPGMVGSVSVNSGSPSPTCVVGCGSVCLLNCLPSIPCIGICGCVGLGCPTGADGDNCLGAGCDDSDDDDDDDDGSGDDDDSTTKTSCSTSHTVTNYEVPCTVTNYGSSSKSTCNSQTCDPTLACDTTGTTTTSWTTTADCTWTGASYIPSTWAIDNPAGALPQLGAGGLFGFTYYKGDGSLPSSSASASSSATTVSYIPCTYQGQDPDQGITAQYCVCSGSTFAPKTTTGGGGNSCAYTAMPTKTTNAAVLYETAKSNCEVCTYAGLSQIGCSDLAGCTKTDEVLYWSFEIYNIEGWSDDGGAALKKQEKGCGALTGWDWYEATDDYPAYVYFNLPLFMKDGCVERAIVSAGGLKISCTGEGLDFRRRSLGRSEDEEDSDGDDNANAQAADLRARSMALMTASPIVQSSTPTYSYSQTTSIPAYVPMNWTGTDNSSTVTLTWTVTEVTSFIVTQTSVIAGGTTSASTTGSGSMTTTTTGLSTVSTVSTPSPVQTGMVSNCDSFYLVVSGDTCSAIATAAGISLTSFYAWNPAVGSSCASLGLGDYVCVGITGTSSATSSTSSTGNGISTPSPVQTGMVSSCDDFYLVVSGDTCSAIATSAGISLTSFYAWNPAVGSSCASLGLGDYVCIGVLGGGTTTTTAATLTTTTTSTTSTSSDNGVTTPTPIETGMVTDCDTFYYVVSGDTCASIASAADITVTNFYTWNPTVGTSCTNLWLDSYENSERALLSARVRHRH</sequence>
<evidence type="ECO:0000256" key="13">
    <source>
        <dbReference type="RuleBase" id="RU000489"/>
    </source>
</evidence>
<dbReference type="InParanoid" id="F0XB16"/>
<keyword evidence="12" id="KW-0624">Polysaccharide degradation</keyword>
<dbReference type="PROSITE" id="PS51910">
    <property type="entry name" value="GH18_2"/>
    <property type="match status" value="1"/>
</dbReference>
<dbReference type="PANTHER" id="PTHR47700">
    <property type="entry name" value="V CHITINASE, PUTATIVE (AFU_ORTHOLOGUE AFUA_6G13720)-RELATED"/>
    <property type="match status" value="1"/>
</dbReference>
<dbReference type="PROSITE" id="PS51782">
    <property type="entry name" value="LYSM"/>
    <property type="match status" value="4"/>
</dbReference>
<evidence type="ECO:0000256" key="1">
    <source>
        <dbReference type="ARBA" id="ARBA00000822"/>
    </source>
</evidence>
<dbReference type="SMART" id="SM00636">
    <property type="entry name" value="Glyco_18"/>
    <property type="match status" value="1"/>
</dbReference>
<dbReference type="InterPro" id="IPR011583">
    <property type="entry name" value="Chitinase_II/V-like_cat"/>
</dbReference>
<accession>F0XB16</accession>
<dbReference type="InterPro" id="IPR001579">
    <property type="entry name" value="Glyco_hydro_18_chit_AS"/>
</dbReference>
<evidence type="ECO:0000256" key="4">
    <source>
        <dbReference type="ARBA" id="ARBA00012729"/>
    </source>
</evidence>
<protein>
    <recommendedName>
        <fullName evidence="4">chitinase</fullName>
        <ecNumber evidence="4">3.2.1.14</ecNumber>
    </recommendedName>
</protein>
<evidence type="ECO:0000256" key="8">
    <source>
        <dbReference type="ARBA" id="ARBA00023024"/>
    </source>
</evidence>
<keyword evidence="7 13" id="KW-0378">Hydrolase</keyword>
<comment type="subcellular location">
    <subcellularLocation>
        <location evidence="2">Secreted</location>
    </subcellularLocation>
</comment>
<keyword evidence="5" id="KW-0964">Secreted</keyword>
<feature type="domain" description="GH18" evidence="16">
    <location>
        <begin position="454"/>
        <end position="816"/>
    </location>
</feature>
<dbReference type="EMBL" id="GL629748">
    <property type="protein sequence ID" value="EFX05124.1"/>
    <property type="molecule type" value="Genomic_DNA"/>
</dbReference>
<comment type="catalytic activity">
    <reaction evidence="1">
        <text>Random endo-hydrolysis of N-acetyl-beta-D-glucosaminide (1-&gt;4)-beta-linkages in chitin and chitodextrins.</text>
        <dbReference type="EC" id="3.2.1.14"/>
    </reaction>
</comment>
<dbReference type="InterPro" id="IPR053214">
    <property type="entry name" value="LysM12-like"/>
</dbReference>
<dbReference type="STRING" id="655863.F0XB16"/>
<dbReference type="RefSeq" id="XP_014174606.1">
    <property type="nucleotide sequence ID" value="XM_014319131.1"/>
</dbReference>
<dbReference type="PROSITE" id="PS01095">
    <property type="entry name" value="GH18_1"/>
    <property type="match status" value="1"/>
</dbReference>
<dbReference type="SUPFAM" id="SSF54556">
    <property type="entry name" value="Chitinase insertion domain"/>
    <property type="match status" value="1"/>
</dbReference>
<dbReference type="GO" id="GO:0008843">
    <property type="term" value="F:endochitinase activity"/>
    <property type="evidence" value="ECO:0007669"/>
    <property type="project" value="UniProtKB-EC"/>
</dbReference>
<dbReference type="EC" id="3.2.1.14" evidence="4"/>
<keyword evidence="8" id="KW-0146">Chitin degradation</keyword>
<dbReference type="eggNOG" id="KOG2806">
    <property type="taxonomic scope" value="Eukaryota"/>
</dbReference>
<evidence type="ECO:0000256" key="12">
    <source>
        <dbReference type="ARBA" id="ARBA00023326"/>
    </source>
</evidence>
<dbReference type="SUPFAM" id="SSF57016">
    <property type="entry name" value="Plant lectins/antimicrobial peptides"/>
    <property type="match status" value="1"/>
</dbReference>
<keyword evidence="9" id="KW-0843">Virulence</keyword>
<evidence type="ECO:0000256" key="3">
    <source>
        <dbReference type="ARBA" id="ARBA00008682"/>
    </source>
</evidence>
<evidence type="ECO:0000313" key="17">
    <source>
        <dbReference type="EMBL" id="EFX05124.1"/>
    </source>
</evidence>
<dbReference type="HOGENOM" id="CLU_002846_2_0_1"/>
<evidence type="ECO:0000259" key="16">
    <source>
        <dbReference type="PROSITE" id="PS51910"/>
    </source>
</evidence>
<dbReference type="GO" id="GO:0005576">
    <property type="term" value="C:extracellular region"/>
    <property type="evidence" value="ECO:0007669"/>
    <property type="project" value="UniProtKB-SubCell"/>
</dbReference>
<dbReference type="GO" id="GO:0008061">
    <property type="term" value="F:chitin binding"/>
    <property type="evidence" value="ECO:0007669"/>
    <property type="project" value="UniProtKB-KW"/>
</dbReference>
<keyword evidence="11 13" id="KW-0326">Glycosidase</keyword>
<dbReference type="InterPro" id="IPR036861">
    <property type="entry name" value="Endochitinase-like_sf"/>
</dbReference>
<evidence type="ECO:0000256" key="10">
    <source>
        <dbReference type="ARBA" id="ARBA00023277"/>
    </source>
</evidence>
<keyword evidence="10" id="KW-0119">Carbohydrate metabolism</keyword>
<dbReference type="Proteomes" id="UP000007796">
    <property type="component" value="Unassembled WGS sequence"/>
</dbReference>
<dbReference type="InterPro" id="IPR029070">
    <property type="entry name" value="Chitinase_insertion_sf"/>
</dbReference>
<feature type="region of interest" description="Disordered" evidence="14">
    <location>
        <begin position="957"/>
        <end position="991"/>
    </location>
</feature>
<dbReference type="InterPro" id="IPR017853">
    <property type="entry name" value="GH"/>
</dbReference>
<feature type="region of interest" description="Disordered" evidence="14">
    <location>
        <begin position="1446"/>
        <end position="1467"/>
    </location>
</feature>
<reference evidence="17 18" key="1">
    <citation type="journal article" date="2011" name="Proc. Natl. Acad. Sci. U.S.A.">
        <title>Genome and transcriptome analyses of the mountain pine beetle-fungal symbiont Grosmannia clavigera, a lodgepole pine pathogen.</title>
        <authorList>
            <person name="DiGuistini S."/>
            <person name="Wang Y."/>
            <person name="Liao N.Y."/>
            <person name="Taylor G."/>
            <person name="Tanguay P."/>
            <person name="Feau N."/>
            <person name="Henrissat B."/>
            <person name="Chan S.K."/>
            <person name="Hesse-Orce U."/>
            <person name="Alamouti S.M."/>
            <person name="Tsui C.K.M."/>
            <person name="Docking R.T."/>
            <person name="Levasseur A."/>
            <person name="Haridas S."/>
            <person name="Robertson G."/>
            <person name="Birol I."/>
            <person name="Holt R.A."/>
            <person name="Marra M.A."/>
            <person name="Hamelin R.C."/>
            <person name="Hirst M."/>
            <person name="Jones S.J.M."/>
            <person name="Bohlmann J."/>
            <person name="Breuil C."/>
        </authorList>
    </citation>
    <scope>NUCLEOTIDE SEQUENCE [LARGE SCALE GENOMIC DNA]</scope>
    <source>
        <strain evidence="18">kw1407 / UAMH 11150</strain>
    </source>
</reference>
<dbReference type="GeneID" id="25981635"/>
<dbReference type="InterPro" id="IPR036779">
    <property type="entry name" value="LysM_dom_sf"/>
</dbReference>
<dbReference type="InterPro" id="IPR001223">
    <property type="entry name" value="Glyco_hydro18_cat"/>
</dbReference>
<dbReference type="Gene3D" id="3.10.50.10">
    <property type="match status" value="1"/>
</dbReference>
<keyword evidence="18" id="KW-1185">Reference proteome</keyword>
<feature type="domain" description="LysM" evidence="15">
    <location>
        <begin position="1659"/>
        <end position="1705"/>
    </location>
</feature>
<evidence type="ECO:0000256" key="9">
    <source>
        <dbReference type="ARBA" id="ARBA00023026"/>
    </source>
</evidence>
<evidence type="ECO:0000256" key="6">
    <source>
        <dbReference type="ARBA" id="ARBA00022669"/>
    </source>
</evidence>
<evidence type="ECO:0000313" key="18">
    <source>
        <dbReference type="Proteomes" id="UP000007796"/>
    </source>
</evidence>
<feature type="region of interest" description="Disordered" evidence="14">
    <location>
        <begin position="1048"/>
        <end position="1072"/>
    </location>
</feature>
<evidence type="ECO:0000256" key="14">
    <source>
        <dbReference type="SAM" id="MobiDB-lite"/>
    </source>
</evidence>
<dbReference type="PANTHER" id="PTHR47700:SF2">
    <property type="entry name" value="CHITINASE"/>
    <property type="match status" value="1"/>
</dbReference>
<comment type="similarity">
    <text evidence="3">Belongs to the glycosyl hydrolase 18 family. Chitinase class V subfamily.</text>
</comment>
<organism evidence="18">
    <name type="scientific">Grosmannia clavigera (strain kw1407 / UAMH 11150)</name>
    <name type="common">Blue stain fungus</name>
    <name type="synonym">Graphiocladiella clavigera</name>
    <dbReference type="NCBI Taxonomy" id="655863"/>
    <lineage>
        <taxon>Eukaryota</taxon>
        <taxon>Fungi</taxon>
        <taxon>Dikarya</taxon>
        <taxon>Ascomycota</taxon>
        <taxon>Pezizomycotina</taxon>
        <taxon>Sordariomycetes</taxon>
        <taxon>Sordariomycetidae</taxon>
        <taxon>Ophiostomatales</taxon>
        <taxon>Ophiostomataceae</taxon>
        <taxon>Leptographium</taxon>
    </lineage>
</organism>
<feature type="domain" description="LysM" evidence="15">
    <location>
        <begin position="1485"/>
        <end position="1531"/>
    </location>
</feature>
<dbReference type="GO" id="GO:0000272">
    <property type="term" value="P:polysaccharide catabolic process"/>
    <property type="evidence" value="ECO:0007669"/>
    <property type="project" value="UniProtKB-KW"/>
</dbReference>
<name>F0XB16_GROCL</name>
<feature type="domain" description="LysM" evidence="15">
    <location>
        <begin position="1566"/>
        <end position="1612"/>
    </location>
</feature>
<evidence type="ECO:0000259" key="15">
    <source>
        <dbReference type="PROSITE" id="PS51782"/>
    </source>
</evidence>
<feature type="compositionally biased region" description="Low complexity" evidence="14">
    <location>
        <begin position="960"/>
        <end position="977"/>
    </location>
</feature>
<dbReference type="Gene3D" id="3.20.20.80">
    <property type="entry name" value="Glycosidases"/>
    <property type="match status" value="1"/>
</dbReference>